<dbReference type="Proteomes" id="UP001595803">
    <property type="component" value="Unassembled WGS sequence"/>
</dbReference>
<name>A0ABV7ZB32_9DEIO</name>
<sequence>MGLSTDQRLEALYSLTADTLGLAPAAYQRRVGLWGHLSRQRMATTPGLTPAQTDAFVDVLALRAWQAVLIGQADKFRAEGDITTERNMQIRLDEIRGWISSAETAAGLTEGPTSVSSNPAPEFAAWGIDG</sequence>
<evidence type="ECO:0000313" key="1">
    <source>
        <dbReference type="EMBL" id="MFC3833501.1"/>
    </source>
</evidence>
<dbReference type="RefSeq" id="WP_380102118.1">
    <property type="nucleotide sequence ID" value="NZ_JBHRZG010000011.1"/>
</dbReference>
<comment type="caution">
    <text evidence="1">The sequence shown here is derived from an EMBL/GenBank/DDBJ whole genome shotgun (WGS) entry which is preliminary data.</text>
</comment>
<reference evidence="2" key="1">
    <citation type="journal article" date="2019" name="Int. J. Syst. Evol. Microbiol.">
        <title>The Global Catalogue of Microorganisms (GCM) 10K type strain sequencing project: providing services to taxonomists for standard genome sequencing and annotation.</title>
        <authorList>
            <consortium name="The Broad Institute Genomics Platform"/>
            <consortium name="The Broad Institute Genome Sequencing Center for Infectious Disease"/>
            <person name="Wu L."/>
            <person name="Ma J."/>
        </authorList>
    </citation>
    <scope>NUCLEOTIDE SEQUENCE [LARGE SCALE GENOMIC DNA]</scope>
    <source>
        <strain evidence="2">CCTCC AB 2017081</strain>
    </source>
</reference>
<protein>
    <submittedName>
        <fullName evidence="1">Uncharacterized protein</fullName>
    </submittedName>
</protein>
<accession>A0ABV7ZB32</accession>
<organism evidence="1 2">
    <name type="scientific">Deinococcus rufus</name>
    <dbReference type="NCBI Taxonomy" id="2136097"/>
    <lineage>
        <taxon>Bacteria</taxon>
        <taxon>Thermotogati</taxon>
        <taxon>Deinococcota</taxon>
        <taxon>Deinococci</taxon>
        <taxon>Deinococcales</taxon>
        <taxon>Deinococcaceae</taxon>
        <taxon>Deinococcus</taxon>
    </lineage>
</organism>
<evidence type="ECO:0000313" key="2">
    <source>
        <dbReference type="Proteomes" id="UP001595803"/>
    </source>
</evidence>
<gene>
    <name evidence="1" type="ORF">ACFOSB_11595</name>
</gene>
<dbReference type="EMBL" id="JBHRZG010000011">
    <property type="protein sequence ID" value="MFC3833501.1"/>
    <property type="molecule type" value="Genomic_DNA"/>
</dbReference>
<keyword evidence="2" id="KW-1185">Reference proteome</keyword>
<proteinExistence type="predicted"/>